<protein>
    <submittedName>
        <fullName evidence="1">Uncharacterized protein</fullName>
    </submittedName>
</protein>
<sequence length="70" mass="7563">MSSRTPTARTSSVCGTTAAISTCPEEEAALNRYVIDALTVLDHVTEGHAAVRRYAMEERLPLVTTRTLAV</sequence>
<name>A0A8T4IKS9_9ACTN</name>
<evidence type="ECO:0000313" key="2">
    <source>
        <dbReference type="Proteomes" id="UP000675554"/>
    </source>
</evidence>
<dbReference type="EMBL" id="JAGSMN010000127">
    <property type="protein sequence ID" value="MBR7672711.1"/>
    <property type="molecule type" value="Genomic_DNA"/>
</dbReference>
<reference evidence="1" key="1">
    <citation type="submission" date="2021-04" db="EMBL/GenBank/DDBJ databases">
        <title>Sequencing of actinobacteria type strains.</title>
        <authorList>
            <person name="Nguyen G.-S."/>
            <person name="Wentzel A."/>
        </authorList>
    </citation>
    <scope>NUCLEOTIDE SEQUENCE</scope>
    <source>
        <strain evidence="1">DSM 42095</strain>
    </source>
</reference>
<comment type="caution">
    <text evidence="1">The sequence shown here is derived from an EMBL/GenBank/DDBJ whole genome shotgun (WGS) entry which is preliminary data.</text>
</comment>
<evidence type="ECO:0000313" key="1">
    <source>
        <dbReference type="EMBL" id="MBR7672711.1"/>
    </source>
</evidence>
<organism evidence="1 2">
    <name type="scientific">Streptomyces daliensis</name>
    <dbReference type="NCBI Taxonomy" id="299421"/>
    <lineage>
        <taxon>Bacteria</taxon>
        <taxon>Bacillati</taxon>
        <taxon>Actinomycetota</taxon>
        <taxon>Actinomycetes</taxon>
        <taxon>Kitasatosporales</taxon>
        <taxon>Streptomycetaceae</taxon>
        <taxon>Streptomyces</taxon>
    </lineage>
</organism>
<dbReference type="AlphaFoldDB" id="A0A8T4IKS9"/>
<accession>A0A8T4IKS9</accession>
<dbReference type="Proteomes" id="UP000675554">
    <property type="component" value="Unassembled WGS sequence"/>
</dbReference>
<proteinExistence type="predicted"/>
<keyword evidence="2" id="KW-1185">Reference proteome</keyword>
<gene>
    <name evidence="1" type="ORF">KDA82_06675</name>
</gene>